<sequence length="98" mass="9872">MSSGGGLKAPSWTTGVLSGEGDSGGAQGSLRAAVGSESRVARTAGHLIYIPPLFVDEGLQIYHGYTLPARSTHTCESSPCGGASATRGPCNAARCMFG</sequence>
<dbReference type="Proteomes" id="UP000314294">
    <property type="component" value="Unassembled WGS sequence"/>
</dbReference>
<evidence type="ECO:0000256" key="1">
    <source>
        <dbReference type="SAM" id="MobiDB-lite"/>
    </source>
</evidence>
<accession>A0A4Z2H442</accession>
<dbReference type="AlphaFoldDB" id="A0A4Z2H442"/>
<dbReference type="EMBL" id="SRLO01000352">
    <property type="protein sequence ID" value="TNN59594.1"/>
    <property type="molecule type" value="Genomic_DNA"/>
</dbReference>
<evidence type="ECO:0000313" key="2">
    <source>
        <dbReference type="EMBL" id="TNN59594.1"/>
    </source>
</evidence>
<evidence type="ECO:0000313" key="3">
    <source>
        <dbReference type="Proteomes" id="UP000314294"/>
    </source>
</evidence>
<comment type="caution">
    <text evidence="2">The sequence shown here is derived from an EMBL/GenBank/DDBJ whole genome shotgun (WGS) entry which is preliminary data.</text>
</comment>
<name>A0A4Z2H442_9TELE</name>
<feature type="region of interest" description="Disordered" evidence="1">
    <location>
        <begin position="1"/>
        <end position="32"/>
    </location>
</feature>
<organism evidence="2 3">
    <name type="scientific">Liparis tanakae</name>
    <name type="common">Tanaka's snailfish</name>
    <dbReference type="NCBI Taxonomy" id="230148"/>
    <lineage>
        <taxon>Eukaryota</taxon>
        <taxon>Metazoa</taxon>
        <taxon>Chordata</taxon>
        <taxon>Craniata</taxon>
        <taxon>Vertebrata</taxon>
        <taxon>Euteleostomi</taxon>
        <taxon>Actinopterygii</taxon>
        <taxon>Neopterygii</taxon>
        <taxon>Teleostei</taxon>
        <taxon>Neoteleostei</taxon>
        <taxon>Acanthomorphata</taxon>
        <taxon>Eupercaria</taxon>
        <taxon>Perciformes</taxon>
        <taxon>Cottioidei</taxon>
        <taxon>Cottales</taxon>
        <taxon>Liparidae</taxon>
        <taxon>Liparis</taxon>
    </lineage>
</organism>
<keyword evidence="3" id="KW-1185">Reference proteome</keyword>
<proteinExistence type="predicted"/>
<protein>
    <submittedName>
        <fullName evidence="2">Uncharacterized protein</fullName>
    </submittedName>
</protein>
<reference evidence="2 3" key="1">
    <citation type="submission" date="2019-03" db="EMBL/GenBank/DDBJ databases">
        <title>First draft genome of Liparis tanakae, snailfish: a comprehensive survey of snailfish specific genes.</title>
        <authorList>
            <person name="Kim W."/>
            <person name="Song I."/>
            <person name="Jeong J.-H."/>
            <person name="Kim D."/>
            <person name="Kim S."/>
            <person name="Ryu S."/>
            <person name="Song J.Y."/>
            <person name="Lee S.K."/>
        </authorList>
    </citation>
    <scope>NUCLEOTIDE SEQUENCE [LARGE SCALE GENOMIC DNA]</scope>
    <source>
        <tissue evidence="2">Muscle</tissue>
    </source>
</reference>
<gene>
    <name evidence="2" type="ORF">EYF80_030166</name>
</gene>